<evidence type="ECO:0000259" key="7">
    <source>
        <dbReference type="SMART" id="SM00278"/>
    </source>
</evidence>
<comment type="subcellular location">
    <subcellularLocation>
        <location evidence="6">Cytoplasm</location>
    </subcellularLocation>
</comment>
<evidence type="ECO:0000256" key="1">
    <source>
        <dbReference type="ARBA" id="ARBA00022490"/>
    </source>
</evidence>
<comment type="function">
    <text evidence="6">The RuvA-RuvB-RuvC complex processes Holliday junction (HJ) DNA during genetic recombination and DNA repair, while the RuvA-RuvB complex plays an important role in the rescue of blocked DNA replication forks via replication fork reversal (RFR). RuvA specifically binds to HJ cruciform DNA, conferring on it an open structure. The RuvB hexamer acts as an ATP-dependent pump, pulling dsDNA into and through the RuvAB complex. HJ branch migration allows RuvC to scan DNA until it finds its consensus sequence, where it cleaves and resolves the cruciform DNA.</text>
</comment>
<evidence type="ECO:0000256" key="5">
    <source>
        <dbReference type="ARBA" id="ARBA00023204"/>
    </source>
</evidence>
<reference evidence="8" key="1">
    <citation type="submission" date="2014-08" db="EMBL/GenBank/DDBJ databases">
        <authorList>
            <person name="Falentin Helene"/>
        </authorList>
    </citation>
    <scope>NUCLEOTIDE SEQUENCE</scope>
</reference>
<protein>
    <recommendedName>
        <fullName evidence="6">Holliday junction branch migration complex subunit RuvA</fullName>
    </recommendedName>
</protein>
<dbReference type="GO" id="GO:0009378">
    <property type="term" value="F:four-way junction helicase activity"/>
    <property type="evidence" value="ECO:0007669"/>
    <property type="project" value="InterPro"/>
</dbReference>
<dbReference type="Gene3D" id="2.40.50.140">
    <property type="entry name" value="Nucleic acid-binding proteins"/>
    <property type="match status" value="1"/>
</dbReference>
<proteinExistence type="inferred from homology"/>
<dbReference type="InterPro" id="IPR036267">
    <property type="entry name" value="RuvA_C_sf"/>
</dbReference>
<dbReference type="KEGG" id="pfre:RM25_1021"/>
<dbReference type="Gene3D" id="1.10.8.10">
    <property type="entry name" value="DNA helicase RuvA subunit, C-terminal domain"/>
    <property type="match status" value="1"/>
</dbReference>
<dbReference type="AlphaFoldDB" id="A0A068VRP6"/>
<gene>
    <name evidence="6 8" type="primary">ruvA</name>
    <name evidence="8" type="ORF">PFCIRM138_03235</name>
</gene>
<keyword evidence="8" id="KW-0378">Hydrolase</keyword>
<organism evidence="8">
    <name type="scientific">Propionibacterium freudenreichii subsp. freudenreichii</name>
    <dbReference type="NCBI Taxonomy" id="66712"/>
    <lineage>
        <taxon>Bacteria</taxon>
        <taxon>Bacillati</taxon>
        <taxon>Actinomycetota</taxon>
        <taxon>Actinomycetes</taxon>
        <taxon>Propionibacteriales</taxon>
        <taxon>Propionibacteriaceae</taxon>
        <taxon>Propionibacterium</taxon>
    </lineage>
</organism>
<dbReference type="RefSeq" id="WP_013161067.1">
    <property type="nucleotide sequence ID" value="NZ_CP010341.1"/>
</dbReference>
<evidence type="ECO:0000256" key="4">
    <source>
        <dbReference type="ARBA" id="ARBA00023172"/>
    </source>
</evidence>
<dbReference type="Gene3D" id="1.10.150.20">
    <property type="entry name" value="5' to 3' exonuclease, C-terminal subdomain"/>
    <property type="match status" value="1"/>
</dbReference>
<dbReference type="GO" id="GO:0006281">
    <property type="term" value="P:DNA repair"/>
    <property type="evidence" value="ECO:0007669"/>
    <property type="project" value="UniProtKB-UniRule"/>
</dbReference>
<keyword evidence="8" id="KW-0067">ATP-binding</keyword>
<name>A0A068VRP6_PROFF</name>
<dbReference type="Pfam" id="PF07499">
    <property type="entry name" value="RuvA_C"/>
    <property type="match status" value="1"/>
</dbReference>
<dbReference type="GO" id="GO:0009379">
    <property type="term" value="C:Holliday junction helicase complex"/>
    <property type="evidence" value="ECO:0007669"/>
    <property type="project" value="InterPro"/>
</dbReference>
<dbReference type="NCBIfam" id="TIGR00084">
    <property type="entry name" value="ruvA"/>
    <property type="match status" value="1"/>
</dbReference>
<keyword evidence="8" id="KW-0347">Helicase</keyword>
<dbReference type="Pfam" id="PF01330">
    <property type="entry name" value="RuvA_N"/>
    <property type="match status" value="1"/>
</dbReference>
<feature type="region of interest" description="Domain III" evidence="6">
    <location>
        <begin position="154"/>
        <end position="203"/>
    </location>
</feature>
<evidence type="ECO:0000256" key="6">
    <source>
        <dbReference type="HAMAP-Rule" id="MF_00031"/>
    </source>
</evidence>
<keyword evidence="4 6" id="KW-0233">DNA recombination</keyword>
<dbReference type="SUPFAM" id="SSF50249">
    <property type="entry name" value="Nucleic acid-binding proteins"/>
    <property type="match status" value="1"/>
</dbReference>
<comment type="similarity">
    <text evidence="6">Belongs to the RuvA family.</text>
</comment>
<dbReference type="HAMAP" id="MF_00031">
    <property type="entry name" value="DNA_HJ_migration_RuvA"/>
    <property type="match status" value="1"/>
</dbReference>
<dbReference type="InterPro" id="IPR011114">
    <property type="entry name" value="RuvA_C"/>
</dbReference>
<dbReference type="SMART" id="SM00278">
    <property type="entry name" value="HhH1"/>
    <property type="match status" value="2"/>
</dbReference>
<dbReference type="InterPro" id="IPR010994">
    <property type="entry name" value="RuvA_2-like"/>
</dbReference>
<dbReference type="EMBL" id="LM676387">
    <property type="protein sequence ID" value="CEP25951.1"/>
    <property type="molecule type" value="Genomic_DNA"/>
</dbReference>
<dbReference type="GO" id="GO:0000400">
    <property type="term" value="F:four-way junction DNA binding"/>
    <property type="evidence" value="ECO:0007669"/>
    <property type="project" value="UniProtKB-UniRule"/>
</dbReference>
<keyword evidence="1 6" id="KW-0963">Cytoplasm</keyword>
<dbReference type="PATRIC" id="fig|66712.6.peg.1046"/>
<dbReference type="GO" id="GO:0006310">
    <property type="term" value="P:DNA recombination"/>
    <property type="evidence" value="ECO:0007669"/>
    <property type="project" value="UniProtKB-UniRule"/>
</dbReference>
<comment type="caution">
    <text evidence="6">Lacks conserved residue(s) required for the propagation of feature annotation.</text>
</comment>
<feature type="domain" description="Helix-hairpin-helix DNA-binding motif class 1" evidence="7">
    <location>
        <begin position="107"/>
        <end position="126"/>
    </location>
</feature>
<dbReference type="InterPro" id="IPR013849">
    <property type="entry name" value="DNA_helicase_Holl-junc_RuvA_I"/>
</dbReference>
<dbReference type="SUPFAM" id="SSF47781">
    <property type="entry name" value="RuvA domain 2-like"/>
    <property type="match status" value="1"/>
</dbReference>
<dbReference type="SUPFAM" id="SSF46929">
    <property type="entry name" value="DNA helicase RuvA subunit, C-terminal domain"/>
    <property type="match status" value="1"/>
</dbReference>
<keyword evidence="5 6" id="KW-0234">DNA repair</keyword>
<comment type="domain">
    <text evidence="6">Has three domains with a flexible linker between the domains II and III and assumes an 'L' shape. Domain III is highly mobile and contacts RuvB.</text>
</comment>
<dbReference type="InterPro" id="IPR012340">
    <property type="entry name" value="NA-bd_OB-fold"/>
</dbReference>
<dbReference type="InterPro" id="IPR003583">
    <property type="entry name" value="Hlx-hairpin-Hlx_DNA-bd_motif"/>
</dbReference>
<sequence length="203" mass="21170">MIAQLHGKVAAIGANWLVIDVAGVGFQVSTTPNTTSALRTGQTATVFTSLVVREDAMKLYGFGGTDERDCFELCRTASGVGPKLALAIVSVLTPEEFATAVRTEDLPRLCTVPGIGRKGAQKIVIELKDRVDALFVAPTNGSASVAPVTPAWQEQVMAGLESLGWSSRDAEAACETVAPLAEEDPEATVAALMKAALASLARV</sequence>
<dbReference type="GO" id="GO:0016787">
    <property type="term" value="F:hydrolase activity"/>
    <property type="evidence" value="ECO:0007669"/>
    <property type="project" value="UniProtKB-KW"/>
</dbReference>
<evidence type="ECO:0000256" key="2">
    <source>
        <dbReference type="ARBA" id="ARBA00022763"/>
    </source>
</evidence>
<dbReference type="GO" id="GO:0005524">
    <property type="term" value="F:ATP binding"/>
    <property type="evidence" value="ECO:0007669"/>
    <property type="project" value="InterPro"/>
</dbReference>
<evidence type="ECO:0000313" key="8">
    <source>
        <dbReference type="EMBL" id="CEP25951.1"/>
    </source>
</evidence>
<keyword evidence="3 6" id="KW-0238">DNA-binding</keyword>
<keyword evidence="8" id="KW-0547">Nucleotide-binding</keyword>
<dbReference type="GO" id="GO:0005737">
    <property type="term" value="C:cytoplasm"/>
    <property type="evidence" value="ECO:0007669"/>
    <property type="project" value="UniProtKB-SubCell"/>
</dbReference>
<dbReference type="Pfam" id="PF14520">
    <property type="entry name" value="HHH_5"/>
    <property type="match status" value="1"/>
</dbReference>
<evidence type="ECO:0000256" key="3">
    <source>
        <dbReference type="ARBA" id="ARBA00023125"/>
    </source>
</evidence>
<dbReference type="GeneID" id="61222167"/>
<keyword evidence="2 6" id="KW-0227">DNA damage</keyword>
<dbReference type="GO" id="GO:0048476">
    <property type="term" value="C:Holliday junction resolvase complex"/>
    <property type="evidence" value="ECO:0007669"/>
    <property type="project" value="UniProtKB-UniRule"/>
</dbReference>
<comment type="subunit">
    <text evidence="6">Homotetramer. Forms an RuvA(8)-RuvB(12)-Holliday junction (HJ) complex. HJ DNA is sandwiched between 2 RuvA tetramers; dsDNA enters through RuvA and exits via RuvB. An RuvB hexamer assembles on each DNA strand where it exits the tetramer. Each RuvB hexamer is contacted by two RuvA subunits (via domain III) on 2 adjacent RuvB subunits; this complex drives branch migration. In the full resolvosome a probable DNA-RuvA(4)-RuvB(12)-RuvC(2) complex forms which resolves the HJ.</text>
</comment>
<accession>A0A068VRP6</accession>
<feature type="domain" description="Helix-hairpin-helix DNA-binding motif class 1" evidence="7">
    <location>
        <begin position="72"/>
        <end position="91"/>
    </location>
</feature>
<dbReference type="InterPro" id="IPR000085">
    <property type="entry name" value="RuvA"/>
</dbReference>